<dbReference type="InterPro" id="IPR011990">
    <property type="entry name" value="TPR-like_helical_dom_sf"/>
</dbReference>
<reference evidence="9" key="1">
    <citation type="submission" date="2021-02" db="EMBL/GenBank/DDBJ databases">
        <authorList>
            <person name="Nowell W R."/>
        </authorList>
    </citation>
    <scope>NUCLEOTIDE SEQUENCE</scope>
</reference>
<dbReference type="SMART" id="SM00028">
    <property type="entry name" value="TPR"/>
    <property type="match status" value="3"/>
</dbReference>
<dbReference type="Pfam" id="PF01129">
    <property type="entry name" value="ART"/>
    <property type="match status" value="1"/>
</dbReference>
<dbReference type="Gene3D" id="1.25.40.10">
    <property type="entry name" value="Tetratricopeptide repeat domain"/>
    <property type="match status" value="2"/>
</dbReference>
<evidence type="ECO:0000313" key="9">
    <source>
        <dbReference type="EMBL" id="CAF1170558.1"/>
    </source>
</evidence>
<evidence type="ECO:0000313" key="10">
    <source>
        <dbReference type="EMBL" id="CAF1604429.1"/>
    </source>
</evidence>
<dbReference type="Proteomes" id="UP000663855">
    <property type="component" value="Unassembled WGS sequence"/>
</dbReference>
<evidence type="ECO:0000256" key="8">
    <source>
        <dbReference type="RuleBase" id="RU361228"/>
    </source>
</evidence>
<comment type="similarity">
    <text evidence="1 8">Belongs to the Arg-specific ADP-ribosyltransferase family.</text>
</comment>
<dbReference type="PROSITE" id="PS51996">
    <property type="entry name" value="TR_MART"/>
    <property type="match status" value="1"/>
</dbReference>
<keyword evidence="8" id="KW-0521">NADP</keyword>
<evidence type="ECO:0000256" key="4">
    <source>
        <dbReference type="ARBA" id="ARBA00022695"/>
    </source>
</evidence>
<comment type="caution">
    <text evidence="9">The sequence shown here is derived from an EMBL/GenBank/DDBJ whole genome shotgun (WGS) entry which is preliminary data.</text>
</comment>
<dbReference type="Pfam" id="PF13181">
    <property type="entry name" value="TPR_8"/>
    <property type="match status" value="1"/>
</dbReference>
<protein>
    <recommendedName>
        <fullName evidence="8">NAD(P)(+)--arginine ADP-ribosyltransferase</fullName>
        <ecNumber evidence="8">2.4.2.31</ecNumber>
    </recommendedName>
    <alternativeName>
        <fullName evidence="8">Mono(ADP-ribosyl)transferase</fullName>
    </alternativeName>
</protein>
<keyword evidence="5" id="KW-0677">Repeat</keyword>
<dbReference type="AlphaFoldDB" id="A0A814U573"/>
<dbReference type="SUPFAM" id="SSF48452">
    <property type="entry name" value="TPR-like"/>
    <property type="match status" value="1"/>
</dbReference>
<dbReference type="OrthoDB" id="7103806at2759"/>
<dbReference type="Gene3D" id="3.90.176.10">
    <property type="entry name" value="Toxin ADP-ribosyltransferase, Chain A, domain 1"/>
    <property type="match status" value="1"/>
</dbReference>
<dbReference type="InterPro" id="IPR000768">
    <property type="entry name" value="ART"/>
</dbReference>
<dbReference type="GO" id="GO:0106274">
    <property type="term" value="F:NAD+-protein-arginine ADP-ribosyltransferase activity"/>
    <property type="evidence" value="ECO:0007669"/>
    <property type="project" value="UniProtKB-EC"/>
</dbReference>
<dbReference type="EC" id="2.4.2.31" evidence="8"/>
<evidence type="ECO:0000256" key="2">
    <source>
        <dbReference type="ARBA" id="ARBA00022676"/>
    </source>
</evidence>
<dbReference type="Proteomes" id="UP000663834">
    <property type="component" value="Unassembled WGS sequence"/>
</dbReference>
<keyword evidence="6" id="KW-0802">TPR repeat</keyword>
<dbReference type="SUPFAM" id="SSF56399">
    <property type="entry name" value="ADP-ribosylation"/>
    <property type="match status" value="1"/>
</dbReference>
<keyword evidence="2 8" id="KW-0328">Glycosyltransferase</keyword>
<evidence type="ECO:0000256" key="1">
    <source>
        <dbReference type="ARBA" id="ARBA00009558"/>
    </source>
</evidence>
<dbReference type="EMBL" id="CAJNOV010004326">
    <property type="protein sequence ID" value="CAF1170558.1"/>
    <property type="molecule type" value="Genomic_DNA"/>
</dbReference>
<sequence>MTTDASVNVTSSTTVHIGTNKQYEDFAILWLDEETNRDDDILFFKHRINYCKVFQCFESCTDLIYKLKDETFFVIISGYTHPFLVNILLEFPQIVRVYLLLCKKDNDEEDDNDNHDMNMKAVFDKHSERLQGPFMETLSMCAKIIEDADSIFNSINRASPLSVVDVSMIENTFGDVKNNKPLFLWFQVLIEILLHMDNRDNAHTDMSFTSRHHYDDNKKVLKAIADFSEDYQPELALHWYTKNSFVYRLINKALRTQDIDIVLKFRFFIKDLHNQLTQLHATYCNTLEQSNVAEFTVYRGQIISIDEFTTLQNNVGNIVATNSFFSTSTNSLVACQFVGDISCRPLCESVLFEIHVQTNIKTKPYAPVNSSGVMSDENEVVFSMGTIFLINSVEPLTDTLWLVDISVVENSDQDLQELFDVYKWDIEKSSSDIFTLGTFLTEIGEYARAIRYYESLSMLPNIDPVIRVGNYYNIVVTYCEQGIYDQAMLYLEKCALAYLLWFPNAEYNYSKNITTRRCDSTKQGHEFTFVKTQDVNTELTLEQHLSYIHDPILASAFFSQLAYIYHKTGKYNEVQRVIENCVRIDREGLDETHIDWHSYSAYDHVCRGEYVAAVNEYKNTLSNYTTRLPSKHPAIGIIHYNMGDLFFLSNQIENAIAHYNLSLNIRQFSLPHQHPLLMETLDRIESICNSTLGINRVKADCLVQLLCFPTPIMITKIASILKDYLPMELVQDENISDQI</sequence>
<dbReference type="GO" id="GO:0016779">
    <property type="term" value="F:nucleotidyltransferase activity"/>
    <property type="evidence" value="ECO:0007669"/>
    <property type="project" value="UniProtKB-KW"/>
</dbReference>
<dbReference type="PANTHER" id="PTHR45641:SF1">
    <property type="entry name" value="AAA+ ATPASE DOMAIN-CONTAINING PROTEIN"/>
    <property type="match status" value="1"/>
</dbReference>
<accession>A0A814U573</accession>
<dbReference type="EMBL" id="CAJNOW010011936">
    <property type="protein sequence ID" value="CAF1604429.1"/>
    <property type="molecule type" value="Genomic_DNA"/>
</dbReference>
<gene>
    <name evidence="9" type="ORF">CJN711_LOCUS10479</name>
    <name evidence="10" type="ORF">KQP761_LOCUS22650</name>
</gene>
<organism evidence="9 11">
    <name type="scientific">Rotaria magnacalcarata</name>
    <dbReference type="NCBI Taxonomy" id="392030"/>
    <lineage>
        <taxon>Eukaryota</taxon>
        <taxon>Metazoa</taxon>
        <taxon>Spiralia</taxon>
        <taxon>Gnathifera</taxon>
        <taxon>Rotifera</taxon>
        <taxon>Eurotatoria</taxon>
        <taxon>Bdelloidea</taxon>
        <taxon>Philodinida</taxon>
        <taxon>Philodinidae</taxon>
        <taxon>Rotaria</taxon>
    </lineage>
</organism>
<name>A0A814U573_9BILA</name>
<evidence type="ECO:0000256" key="6">
    <source>
        <dbReference type="ARBA" id="ARBA00022803"/>
    </source>
</evidence>
<keyword evidence="8" id="KW-0520">NAD</keyword>
<evidence type="ECO:0000256" key="5">
    <source>
        <dbReference type="ARBA" id="ARBA00022737"/>
    </source>
</evidence>
<dbReference type="InterPro" id="IPR019734">
    <property type="entry name" value="TPR_rpt"/>
</dbReference>
<dbReference type="PANTHER" id="PTHR45641">
    <property type="entry name" value="TETRATRICOPEPTIDE REPEAT PROTEIN (AFU_ORTHOLOGUE AFUA_6G03870)"/>
    <property type="match status" value="1"/>
</dbReference>
<comment type="catalytic activity">
    <reaction evidence="7 8">
        <text>L-arginyl-[protein] + NAD(+) = N(omega)-(ADP-D-ribosyl)-L-arginyl-[protein] + nicotinamide + H(+)</text>
        <dbReference type="Rhea" id="RHEA:19149"/>
        <dbReference type="Rhea" id="RHEA-COMP:10532"/>
        <dbReference type="Rhea" id="RHEA-COMP:15087"/>
        <dbReference type="ChEBI" id="CHEBI:15378"/>
        <dbReference type="ChEBI" id="CHEBI:17154"/>
        <dbReference type="ChEBI" id="CHEBI:29965"/>
        <dbReference type="ChEBI" id="CHEBI:57540"/>
        <dbReference type="ChEBI" id="CHEBI:142554"/>
        <dbReference type="EC" id="2.4.2.31"/>
    </reaction>
</comment>
<keyword evidence="4" id="KW-0548">Nucleotidyltransferase</keyword>
<proteinExistence type="inferred from homology"/>
<evidence type="ECO:0000313" key="11">
    <source>
        <dbReference type="Proteomes" id="UP000663855"/>
    </source>
</evidence>
<evidence type="ECO:0000256" key="3">
    <source>
        <dbReference type="ARBA" id="ARBA00022679"/>
    </source>
</evidence>
<evidence type="ECO:0000256" key="7">
    <source>
        <dbReference type="ARBA" id="ARBA00047597"/>
    </source>
</evidence>
<keyword evidence="3 8" id="KW-0808">Transferase</keyword>